<dbReference type="PROSITE" id="PS50112">
    <property type="entry name" value="PAS"/>
    <property type="match status" value="1"/>
</dbReference>
<sequence length="214" mass="24836">MNQEIEFIKPIPIEKEVAWDKTKIIMSKTDLYGTIEYVNEVFTDVSGYEDCELISKPHNIIRHPDMPQIIYKILWDNIKQGNQFHGIIKNLAKSGRYYWAITDFEYVMDENNNVIKYIARRKAVPQDVITKHIEPLYRRLLQIEQVSGVDASENYLIGFLEESGVNYVDLITNLMIDDDKAGQLQGMKGKGLEANGEDSKEKRQGFFSKFFSKN</sequence>
<dbReference type="RefSeq" id="WP_011963243.1">
    <property type="nucleotide sequence ID" value="NZ_BCNG01000023.1"/>
</dbReference>
<dbReference type="SUPFAM" id="SSF55785">
    <property type="entry name" value="PYP-like sensor domain (PAS domain)"/>
    <property type="match status" value="1"/>
</dbReference>
<gene>
    <name evidence="1" type="ORF">H0H26_12340</name>
</gene>
<dbReference type="Proteomes" id="UP000596329">
    <property type="component" value="Chromosome"/>
</dbReference>
<dbReference type="KEGG" id="fpc:FPSM_02018"/>
<dbReference type="Pfam" id="PF08447">
    <property type="entry name" value="PAS_3"/>
    <property type="match status" value="1"/>
</dbReference>
<dbReference type="OMA" id="CNEPFLK"/>
<evidence type="ECO:0000313" key="2">
    <source>
        <dbReference type="Proteomes" id="UP000596329"/>
    </source>
</evidence>
<reference evidence="1 2" key="1">
    <citation type="submission" date="2020-07" db="EMBL/GenBank/DDBJ databases">
        <title>Genomic characterization of Flavobacterium psychrophilum strains.</title>
        <authorList>
            <person name="Castillo D."/>
            <person name="Jorgensen J."/>
            <person name="Middelboe M."/>
        </authorList>
    </citation>
    <scope>NUCLEOTIDE SEQUENCE [LARGE SCALE GENOMIC DNA]</scope>
    <source>
        <strain evidence="1 2">FPS-R7</strain>
    </source>
</reference>
<proteinExistence type="predicted"/>
<dbReference type="InterPro" id="IPR013655">
    <property type="entry name" value="PAS_fold_3"/>
</dbReference>
<dbReference type="GeneID" id="66553009"/>
<accession>A0A075RB68</accession>
<protein>
    <submittedName>
        <fullName evidence="1">PAS domain-containing protein</fullName>
    </submittedName>
</protein>
<dbReference type="CDD" id="cd00130">
    <property type="entry name" value="PAS"/>
    <property type="match status" value="1"/>
</dbReference>
<dbReference type="KEGG" id="fpq:IB65_05130"/>
<dbReference type="InterPro" id="IPR035965">
    <property type="entry name" value="PAS-like_dom_sf"/>
</dbReference>
<dbReference type="NCBIfam" id="TIGR00229">
    <property type="entry name" value="sensory_box"/>
    <property type="match status" value="1"/>
</dbReference>
<name>A0A075RB68_FLAPS</name>
<organism evidence="1 2">
    <name type="scientific">Flavobacterium psychrophilum</name>
    <dbReference type="NCBI Taxonomy" id="96345"/>
    <lineage>
        <taxon>Bacteria</taxon>
        <taxon>Pseudomonadati</taxon>
        <taxon>Bacteroidota</taxon>
        <taxon>Flavobacteriia</taxon>
        <taxon>Flavobacteriales</taxon>
        <taxon>Flavobacteriaceae</taxon>
        <taxon>Flavobacterium</taxon>
    </lineage>
</organism>
<dbReference type="KEGG" id="fpw:IA04_05145"/>
<dbReference type="AlphaFoldDB" id="A0A075RB68"/>
<dbReference type="KEGG" id="fpv:IA03_05235"/>
<dbReference type="EMBL" id="CP059075">
    <property type="protein sequence ID" value="QRE03656.1"/>
    <property type="molecule type" value="Genomic_DNA"/>
</dbReference>
<dbReference type="Gene3D" id="3.30.450.20">
    <property type="entry name" value="PAS domain"/>
    <property type="match status" value="1"/>
</dbReference>
<dbReference type="KEGG" id="fpk:IA06_05185"/>
<dbReference type="InterPro" id="IPR000014">
    <property type="entry name" value="PAS"/>
</dbReference>
<evidence type="ECO:0000313" key="1">
    <source>
        <dbReference type="EMBL" id="QRE03656.1"/>
    </source>
</evidence>